<feature type="compositionally biased region" description="Basic and acidic residues" evidence="1">
    <location>
        <begin position="60"/>
        <end position="89"/>
    </location>
</feature>
<evidence type="ECO:0000313" key="3">
    <source>
        <dbReference type="Proteomes" id="UP001249851"/>
    </source>
</evidence>
<reference evidence="2" key="1">
    <citation type="journal article" date="2023" name="G3 (Bethesda)">
        <title>Whole genome assembly and annotation of the endangered Caribbean coral Acropora cervicornis.</title>
        <authorList>
            <person name="Selwyn J.D."/>
            <person name="Vollmer S.V."/>
        </authorList>
    </citation>
    <scope>NUCLEOTIDE SEQUENCE</scope>
    <source>
        <strain evidence="2">K2</strain>
    </source>
</reference>
<organism evidence="2 3">
    <name type="scientific">Acropora cervicornis</name>
    <name type="common">Staghorn coral</name>
    <dbReference type="NCBI Taxonomy" id="6130"/>
    <lineage>
        <taxon>Eukaryota</taxon>
        <taxon>Metazoa</taxon>
        <taxon>Cnidaria</taxon>
        <taxon>Anthozoa</taxon>
        <taxon>Hexacorallia</taxon>
        <taxon>Scleractinia</taxon>
        <taxon>Astrocoeniina</taxon>
        <taxon>Acroporidae</taxon>
        <taxon>Acropora</taxon>
    </lineage>
</organism>
<dbReference type="Proteomes" id="UP001249851">
    <property type="component" value="Unassembled WGS sequence"/>
</dbReference>
<accession>A0AAD9Q4T8</accession>
<keyword evidence="3" id="KW-1185">Reference proteome</keyword>
<evidence type="ECO:0000313" key="2">
    <source>
        <dbReference type="EMBL" id="KAK2554559.1"/>
    </source>
</evidence>
<sequence>MAAQIPMKRSVRGFILYCAFIVSRSSSDRTVRRFVGLPETGERVNYKNASDNSKTLIVRHDLPKRQKSETKQETELREGLKDSTPEPRNRVSRGRGAPGMNKRTPLMVVAVCTCVMHAQLQTANVEIHVYFPNGFLRPDTKIFFNAEKNNKFTTISNNTRNTFNVFDVMSAGLVSVDRCSRTNLTCASGACDPLLAKCVCPRKMRAIRKEDGETVCVNKCNEKCPKGTFEASPCNRTYSVVCKKCRPLCSFKEFEISPCAGKKDRECTDMSKLPRIKVSANIVHEDVLKIKDDQPLKKTITSFSVHSSTWLNRSSGLAIRVRLPQADFSSIFSEVKHDVNDNKNLPSSALPVLKYCSSPIPDYYKIDLRPDVKKVKHIKEDPNTPCPSYDSVANKALSQGNLLFCNGAENPVVRLFGEKSDPEGFSKVEHSRQCYDYKQRCEQCRDKCTKLSRANPLCDLTMQDVTLDTRQNYGDHFAYCFDCCFQENCTCANCACSLYNSSCVGSQITCVEVERFSVPIEPVFPSSERFQCHVEMSREPLFEVEATLWKNGQLLKRIENRNTSQAFNGLDYGYMTLRHPSILRNHTDKAIMISGETGKPNFDVGWYDISEETKLSDATQRLFIQPKEPFKINSKEWPSENCQTLDTEKFRVVSSSGTISSFKPFHQLTAHVGQEQNVQVFKVYNESGPRKIHVEIPRGRSVLRYAFPHTVVINDRSFHGRLLKNRTFWTVRVSGRVSSCPGFFVITLTDQERPDVEQ</sequence>
<name>A0AAD9Q4T8_ACRCE</name>
<feature type="region of interest" description="Disordered" evidence="1">
    <location>
        <begin position="60"/>
        <end position="100"/>
    </location>
</feature>
<dbReference type="EMBL" id="JARQWQ010000069">
    <property type="protein sequence ID" value="KAK2554559.1"/>
    <property type="molecule type" value="Genomic_DNA"/>
</dbReference>
<evidence type="ECO:0008006" key="4">
    <source>
        <dbReference type="Google" id="ProtNLM"/>
    </source>
</evidence>
<evidence type="ECO:0000256" key="1">
    <source>
        <dbReference type="SAM" id="MobiDB-lite"/>
    </source>
</evidence>
<protein>
    <recommendedName>
        <fullName evidence="4">TNFR-Cys domain-containing protein</fullName>
    </recommendedName>
</protein>
<comment type="caution">
    <text evidence="2">The sequence shown here is derived from an EMBL/GenBank/DDBJ whole genome shotgun (WGS) entry which is preliminary data.</text>
</comment>
<dbReference type="AlphaFoldDB" id="A0AAD9Q4T8"/>
<proteinExistence type="predicted"/>
<gene>
    <name evidence="2" type="ORF">P5673_024019</name>
</gene>
<reference evidence="2" key="2">
    <citation type="journal article" date="2023" name="Science">
        <title>Genomic signatures of disease resistance in endangered staghorn corals.</title>
        <authorList>
            <person name="Vollmer S.V."/>
            <person name="Selwyn J.D."/>
            <person name="Despard B.A."/>
            <person name="Roesel C.L."/>
        </authorList>
    </citation>
    <scope>NUCLEOTIDE SEQUENCE</scope>
    <source>
        <strain evidence="2">K2</strain>
    </source>
</reference>